<dbReference type="AlphaFoldDB" id="A0A1H9AV58"/>
<protein>
    <submittedName>
        <fullName evidence="1">p22 coat protein-gene protein 5</fullName>
    </submittedName>
</protein>
<evidence type="ECO:0000313" key="2">
    <source>
        <dbReference type="Proteomes" id="UP000182360"/>
    </source>
</evidence>
<organism evidence="1 2">
    <name type="scientific">Treponema bryantii</name>
    <dbReference type="NCBI Taxonomy" id="163"/>
    <lineage>
        <taxon>Bacteria</taxon>
        <taxon>Pseudomonadati</taxon>
        <taxon>Spirochaetota</taxon>
        <taxon>Spirochaetia</taxon>
        <taxon>Spirochaetales</taxon>
        <taxon>Treponemataceae</taxon>
        <taxon>Treponema</taxon>
    </lineage>
</organism>
<accession>A0A1H9AV58</accession>
<proteinExistence type="predicted"/>
<reference evidence="1 2" key="1">
    <citation type="submission" date="2016-10" db="EMBL/GenBank/DDBJ databases">
        <authorList>
            <person name="de Groot N.N."/>
        </authorList>
    </citation>
    <scope>NUCLEOTIDE SEQUENCE [LARGE SCALE GENOMIC DNA]</scope>
    <source>
        <strain evidence="1 2">B25</strain>
    </source>
</reference>
<keyword evidence="2" id="KW-1185">Reference proteome</keyword>
<evidence type="ECO:0000313" key="1">
    <source>
        <dbReference type="EMBL" id="SEP80303.1"/>
    </source>
</evidence>
<dbReference type="EMBL" id="FOFU01000001">
    <property type="protein sequence ID" value="SEP80303.1"/>
    <property type="molecule type" value="Genomic_DNA"/>
</dbReference>
<keyword evidence="1" id="KW-0946">Virion</keyword>
<sequence length="354" mass="37166">MIPATIISAKASSVKKGQMVEIPITPMGDNEDIREGVTPTADLDTIETVGVTIQKIRRGKPIVWTGEGEAGVSGSGMLDPIQVEQYAQRIRGLRNEMEADACEEAVISAVNEGSVLGTIGTNPFASNTSILTDALKNLEDVGAPLGELQAILNTTSGRNLRNIEHLQKVNEAGTGDLLRRGILGDLFGFTIRESAGMRHAKGTASGYLVNGGASEGATQVTMDTGEGTFKKGDLVKFGSDTTLYAVAEDVATGGTTLKLQTALKADVANDAAITVQNYAPNSVFSRGSIIMASRVPFVPSKGDNALDRAIITDPLTGIPYELAVWGAPYQTTVTIGTAWGFKNIKPENSIALLG</sequence>
<name>A0A1H9AV58_9SPIR</name>
<dbReference type="Proteomes" id="UP000182360">
    <property type="component" value="Unassembled WGS sequence"/>
</dbReference>
<keyword evidence="1" id="KW-0167">Capsid protein</keyword>
<gene>
    <name evidence="1" type="ORF">SAMN04487977_101472</name>
</gene>